<dbReference type="GO" id="GO:0008081">
    <property type="term" value="F:phosphoric diester hydrolase activity"/>
    <property type="evidence" value="ECO:0007669"/>
    <property type="project" value="InterPro"/>
</dbReference>
<evidence type="ECO:0000256" key="1">
    <source>
        <dbReference type="SAM" id="SignalP"/>
    </source>
</evidence>
<feature type="signal peptide" evidence="1">
    <location>
        <begin position="1"/>
        <end position="18"/>
    </location>
</feature>
<accession>A0A1V9E1I3</accession>
<evidence type="ECO:0000313" key="2">
    <source>
        <dbReference type="EMBL" id="OQP39987.1"/>
    </source>
</evidence>
<dbReference type="SUPFAM" id="SSF51695">
    <property type="entry name" value="PLC-like phosphodiesterases"/>
    <property type="match status" value="1"/>
</dbReference>
<comment type="caution">
    <text evidence="2">The sequence shown here is derived from an EMBL/GenBank/DDBJ whole genome shotgun (WGS) entry which is preliminary data.</text>
</comment>
<keyword evidence="1" id="KW-0732">Signal</keyword>
<keyword evidence="3" id="KW-1185">Reference proteome</keyword>
<name>A0A1V9E1I3_9BACT</name>
<sequence>MKNLVFVFLLLSTACAVAQTSVYTTANAHAHNDYQHEPPLVSAYNNKFGSIEADVYFSENELYVAHTERDVNSQKKFEDVYVKPLVDYITANKGYVYEDTTLRLILMIDVKSEAGPAITKLIRIISKYPEITKCKSLMVLVSGNKPDPTSFVNYPDFIWFDGLLSNRYKKEELDRIAILSDNFINYTSWKGAGDPPAKDWADLQKAVAKGHELGKKVRFWNTPDNEEGWQKVLGLGVDYLDTYSIKALAEFLKKNQIAKAK</sequence>
<dbReference type="Proteomes" id="UP000192610">
    <property type="component" value="Unassembled WGS sequence"/>
</dbReference>
<evidence type="ECO:0000313" key="3">
    <source>
        <dbReference type="Proteomes" id="UP000192610"/>
    </source>
</evidence>
<dbReference type="AlphaFoldDB" id="A0A1V9E1I3"/>
<organism evidence="2 3">
    <name type="scientific">Niastella yeongjuensis</name>
    <dbReference type="NCBI Taxonomy" id="354355"/>
    <lineage>
        <taxon>Bacteria</taxon>
        <taxon>Pseudomonadati</taxon>
        <taxon>Bacteroidota</taxon>
        <taxon>Chitinophagia</taxon>
        <taxon>Chitinophagales</taxon>
        <taxon>Chitinophagaceae</taxon>
        <taxon>Niastella</taxon>
    </lineage>
</organism>
<dbReference type="OrthoDB" id="9794455at2"/>
<dbReference type="STRING" id="354355.SAMN05660816_02219"/>
<evidence type="ECO:0008006" key="4">
    <source>
        <dbReference type="Google" id="ProtNLM"/>
    </source>
</evidence>
<feature type="chain" id="PRO_5010690487" description="Alkaline phosphatase" evidence="1">
    <location>
        <begin position="19"/>
        <end position="261"/>
    </location>
</feature>
<dbReference type="InterPro" id="IPR017946">
    <property type="entry name" value="PLC-like_Pdiesterase_TIM-brl"/>
</dbReference>
<dbReference type="GO" id="GO:0006629">
    <property type="term" value="P:lipid metabolic process"/>
    <property type="evidence" value="ECO:0007669"/>
    <property type="project" value="InterPro"/>
</dbReference>
<dbReference type="RefSeq" id="WP_081204489.1">
    <property type="nucleotide sequence ID" value="NZ_FOCZ01000003.1"/>
</dbReference>
<reference evidence="3" key="1">
    <citation type="submission" date="2016-04" db="EMBL/GenBank/DDBJ databases">
        <authorList>
            <person name="Chen L."/>
            <person name="Zhuang W."/>
            <person name="Wang G."/>
        </authorList>
    </citation>
    <scope>NUCLEOTIDE SEQUENCE [LARGE SCALE GENOMIC DNA]</scope>
    <source>
        <strain evidence="3">17621</strain>
    </source>
</reference>
<dbReference type="PROSITE" id="PS51257">
    <property type="entry name" value="PROKAR_LIPOPROTEIN"/>
    <property type="match status" value="1"/>
</dbReference>
<gene>
    <name evidence="2" type="ORF">A4H97_17370</name>
</gene>
<dbReference type="EMBL" id="LVXG01000078">
    <property type="protein sequence ID" value="OQP39987.1"/>
    <property type="molecule type" value="Genomic_DNA"/>
</dbReference>
<proteinExistence type="predicted"/>
<protein>
    <recommendedName>
        <fullName evidence="4">Alkaline phosphatase</fullName>
    </recommendedName>
</protein>